<reference evidence="1" key="1">
    <citation type="submission" date="2020-05" db="EMBL/GenBank/DDBJ databases">
        <title>Phylogenomic resolution of chytrid fungi.</title>
        <authorList>
            <person name="Stajich J.E."/>
            <person name="Amses K."/>
            <person name="Simmons R."/>
            <person name="Seto K."/>
            <person name="Myers J."/>
            <person name="Bonds A."/>
            <person name="Quandt C.A."/>
            <person name="Barry K."/>
            <person name="Liu P."/>
            <person name="Grigoriev I."/>
            <person name="Longcore J.E."/>
            <person name="James T.Y."/>
        </authorList>
    </citation>
    <scope>NUCLEOTIDE SEQUENCE</scope>
    <source>
        <strain evidence="1">JEL0318</strain>
    </source>
</reference>
<accession>A0AAD5S0E4</accession>
<evidence type="ECO:0000313" key="1">
    <source>
        <dbReference type="EMBL" id="KAJ3025410.1"/>
    </source>
</evidence>
<keyword evidence="2" id="KW-1185">Reference proteome</keyword>
<dbReference type="AlphaFoldDB" id="A0AAD5S0E4"/>
<protein>
    <submittedName>
        <fullName evidence="1">Uncharacterized protein</fullName>
    </submittedName>
</protein>
<proteinExistence type="predicted"/>
<comment type="caution">
    <text evidence="1">The sequence shown here is derived from an EMBL/GenBank/DDBJ whole genome shotgun (WGS) entry which is preliminary data.</text>
</comment>
<dbReference type="Proteomes" id="UP001212841">
    <property type="component" value="Unassembled WGS sequence"/>
</dbReference>
<name>A0AAD5S0E4_9FUNG</name>
<sequence length="68" mass="7680">MPDSPPMLPTPHDDVPLMTLAFCAEAQQRVPEDMVRGRKRALEFETEGAVLPPVKRQVARVRIEDLLN</sequence>
<dbReference type="EMBL" id="JADGJD010003139">
    <property type="protein sequence ID" value="KAJ3025410.1"/>
    <property type="molecule type" value="Genomic_DNA"/>
</dbReference>
<organism evidence="1 2">
    <name type="scientific">Rhizophlyctis rosea</name>
    <dbReference type="NCBI Taxonomy" id="64517"/>
    <lineage>
        <taxon>Eukaryota</taxon>
        <taxon>Fungi</taxon>
        <taxon>Fungi incertae sedis</taxon>
        <taxon>Chytridiomycota</taxon>
        <taxon>Chytridiomycota incertae sedis</taxon>
        <taxon>Chytridiomycetes</taxon>
        <taxon>Rhizophlyctidales</taxon>
        <taxon>Rhizophlyctidaceae</taxon>
        <taxon>Rhizophlyctis</taxon>
    </lineage>
</organism>
<evidence type="ECO:0000313" key="2">
    <source>
        <dbReference type="Proteomes" id="UP001212841"/>
    </source>
</evidence>
<gene>
    <name evidence="1" type="ORF">HK097_006685</name>
</gene>